<feature type="transmembrane region" description="Helical" evidence="7">
    <location>
        <begin position="153"/>
        <end position="172"/>
    </location>
</feature>
<evidence type="ECO:0000256" key="2">
    <source>
        <dbReference type="ARBA" id="ARBA00005262"/>
    </source>
</evidence>
<protein>
    <submittedName>
        <fullName evidence="8">Chromate transport protein</fullName>
    </submittedName>
</protein>
<evidence type="ECO:0000256" key="4">
    <source>
        <dbReference type="ARBA" id="ARBA00022692"/>
    </source>
</evidence>
<dbReference type="EMBL" id="LROR01000052">
    <property type="protein sequence ID" value="OBR93555.1"/>
    <property type="molecule type" value="Genomic_DNA"/>
</dbReference>
<evidence type="ECO:0000313" key="9">
    <source>
        <dbReference type="EMBL" id="OBR93555.1"/>
    </source>
</evidence>
<organism evidence="8 10">
    <name type="scientific">Clostridium coskatii</name>
    <dbReference type="NCBI Taxonomy" id="1705578"/>
    <lineage>
        <taxon>Bacteria</taxon>
        <taxon>Bacillati</taxon>
        <taxon>Bacillota</taxon>
        <taxon>Clostridia</taxon>
        <taxon>Eubacteriales</taxon>
        <taxon>Clostridiaceae</taxon>
        <taxon>Clostridium</taxon>
    </lineage>
</organism>
<evidence type="ECO:0000313" key="8">
    <source>
        <dbReference type="EMBL" id="OAA88793.1"/>
    </source>
</evidence>
<evidence type="ECO:0000256" key="6">
    <source>
        <dbReference type="ARBA" id="ARBA00023136"/>
    </source>
</evidence>
<keyword evidence="5 7" id="KW-1133">Transmembrane helix</keyword>
<feature type="transmembrane region" description="Helical" evidence="7">
    <location>
        <begin position="20"/>
        <end position="39"/>
    </location>
</feature>
<feature type="transmembrane region" description="Helical" evidence="7">
    <location>
        <begin position="121"/>
        <end position="141"/>
    </location>
</feature>
<dbReference type="PATRIC" id="fig|1705578.3.peg.2820"/>
<dbReference type="RefSeq" id="WP_063602234.1">
    <property type="nucleotide sequence ID" value="NZ_LITQ01000035.1"/>
</dbReference>
<gene>
    <name evidence="8" type="primary">chrA1_2</name>
    <name evidence="9" type="ORF">CLCOS_23180</name>
    <name evidence="8" type="ORF">WX73_02556</name>
</gene>
<dbReference type="EMBL" id="LITQ01000035">
    <property type="protein sequence ID" value="OAA88793.1"/>
    <property type="molecule type" value="Genomic_DNA"/>
</dbReference>
<dbReference type="Proteomes" id="UP000093694">
    <property type="component" value="Unassembled WGS sequence"/>
</dbReference>
<evidence type="ECO:0000256" key="3">
    <source>
        <dbReference type="ARBA" id="ARBA00022475"/>
    </source>
</evidence>
<evidence type="ECO:0000256" key="5">
    <source>
        <dbReference type="ARBA" id="ARBA00022989"/>
    </source>
</evidence>
<dbReference type="GO" id="GO:0015109">
    <property type="term" value="F:chromate transmembrane transporter activity"/>
    <property type="evidence" value="ECO:0007669"/>
    <property type="project" value="InterPro"/>
</dbReference>
<sequence length="204" mass="22410">MISTNKFKSDTFTITKLFFTWLQIGFTSFGGGATTQYLIQEQFIYKHKWITDEEYANIIGMCQITPGMNIITYTILIGKKLAGGIGIFISLVGLILPSAAVTIVLTTIYTSISKSSKVHSALHAVFAAIFGIALATNWRNVQPIIIKNYKRGSMIFGVTIAIMIGSGAIYIFLNPSVILLYVLGGLCGAAAYWYISKKEVRVNK</sequence>
<reference evidence="9 11" key="2">
    <citation type="journal article" date="2016" name="Front. Microbiol.">
        <title>Industrial Acetogenic Biocatalysts: A Comparative Metabolic and Genomic Analysis.</title>
        <authorList>
            <person name="Bengelsdorf F."/>
            <person name="Poehlein A."/>
            <person name="Sonja S."/>
            <person name="Erz C."/>
            <person name="Hummel T."/>
            <person name="Hoffmeister S."/>
            <person name="Daniel R."/>
            <person name="Durre P."/>
        </authorList>
    </citation>
    <scope>NUCLEOTIDE SEQUENCE [LARGE SCALE GENOMIC DNA]</scope>
    <source>
        <strain evidence="9 11">PTA-10522</strain>
    </source>
</reference>
<keyword evidence="3" id="KW-1003">Cell membrane</keyword>
<accession>A0A168Q955</accession>
<keyword evidence="4 7" id="KW-0812">Transmembrane</keyword>
<feature type="transmembrane region" description="Helical" evidence="7">
    <location>
        <begin position="178"/>
        <end position="195"/>
    </location>
</feature>
<comment type="subcellular location">
    <subcellularLocation>
        <location evidence="1">Cell membrane</location>
        <topology evidence="1">Multi-pass membrane protein</topology>
    </subcellularLocation>
</comment>
<dbReference type="AlphaFoldDB" id="A0A168Q955"/>
<reference evidence="8 10" key="1">
    <citation type="journal article" date="2015" name="Biotechnol. Bioeng.">
        <title>Genome sequence and phenotypic characterization of Caulobacter segnis.</title>
        <authorList>
            <person name="Patel S."/>
            <person name="Fletcher B."/>
            <person name="Scott D.C."/>
            <person name="Ely B."/>
        </authorList>
    </citation>
    <scope>NUCLEOTIDE SEQUENCE [LARGE SCALE GENOMIC DNA]</scope>
    <source>
        <strain evidence="8 10">PS02</strain>
    </source>
</reference>
<dbReference type="GO" id="GO:0005886">
    <property type="term" value="C:plasma membrane"/>
    <property type="evidence" value="ECO:0007669"/>
    <property type="project" value="UniProtKB-SubCell"/>
</dbReference>
<evidence type="ECO:0000256" key="7">
    <source>
        <dbReference type="SAM" id="Phobius"/>
    </source>
</evidence>
<keyword evidence="6 7" id="KW-0472">Membrane</keyword>
<dbReference type="PANTHER" id="PTHR43663:SF1">
    <property type="entry name" value="CHROMATE TRANSPORTER"/>
    <property type="match status" value="1"/>
</dbReference>
<evidence type="ECO:0000313" key="10">
    <source>
        <dbReference type="Proteomes" id="UP000077384"/>
    </source>
</evidence>
<keyword evidence="11" id="KW-1185">Reference proteome</keyword>
<comment type="similarity">
    <text evidence="2">Belongs to the chromate ion transporter (CHR) (TC 2.A.51) family.</text>
</comment>
<dbReference type="PANTHER" id="PTHR43663">
    <property type="entry name" value="CHROMATE TRANSPORT PROTEIN-RELATED"/>
    <property type="match status" value="1"/>
</dbReference>
<dbReference type="InterPro" id="IPR052518">
    <property type="entry name" value="CHR_Transporter"/>
</dbReference>
<proteinExistence type="inferred from homology"/>
<evidence type="ECO:0000256" key="1">
    <source>
        <dbReference type="ARBA" id="ARBA00004651"/>
    </source>
</evidence>
<dbReference type="InterPro" id="IPR003370">
    <property type="entry name" value="Chromate_transpt"/>
</dbReference>
<comment type="caution">
    <text evidence="8">The sequence shown here is derived from an EMBL/GenBank/DDBJ whole genome shotgun (WGS) entry which is preliminary data.</text>
</comment>
<feature type="transmembrane region" description="Helical" evidence="7">
    <location>
        <begin position="85"/>
        <end position="109"/>
    </location>
</feature>
<name>A0A168Q955_9CLOT</name>
<evidence type="ECO:0000313" key="11">
    <source>
        <dbReference type="Proteomes" id="UP000093694"/>
    </source>
</evidence>
<dbReference type="Pfam" id="PF02417">
    <property type="entry name" value="Chromate_transp"/>
    <property type="match status" value="1"/>
</dbReference>
<dbReference type="Proteomes" id="UP000077384">
    <property type="component" value="Unassembled WGS sequence"/>
</dbReference>